<dbReference type="Gene3D" id="1.10.10.410">
    <property type="match status" value="1"/>
</dbReference>
<evidence type="ECO:0000259" key="12">
    <source>
        <dbReference type="SMART" id="SM00845"/>
    </source>
</evidence>
<comment type="catalytic activity">
    <reaction evidence="9 11">
        <text>L-aspartyl-tRNA(Asn) + L-glutamine + ATP + H2O = L-asparaginyl-tRNA(Asn) + L-glutamate + ADP + phosphate + 2 H(+)</text>
        <dbReference type="Rhea" id="RHEA:14513"/>
        <dbReference type="Rhea" id="RHEA-COMP:9674"/>
        <dbReference type="Rhea" id="RHEA-COMP:9677"/>
        <dbReference type="ChEBI" id="CHEBI:15377"/>
        <dbReference type="ChEBI" id="CHEBI:15378"/>
        <dbReference type="ChEBI" id="CHEBI:29985"/>
        <dbReference type="ChEBI" id="CHEBI:30616"/>
        <dbReference type="ChEBI" id="CHEBI:43474"/>
        <dbReference type="ChEBI" id="CHEBI:58359"/>
        <dbReference type="ChEBI" id="CHEBI:78515"/>
        <dbReference type="ChEBI" id="CHEBI:78516"/>
        <dbReference type="ChEBI" id="CHEBI:456216"/>
    </reaction>
</comment>
<dbReference type="SUPFAM" id="SSF89095">
    <property type="entry name" value="GatB/YqeY motif"/>
    <property type="match status" value="1"/>
</dbReference>
<dbReference type="InterPro" id="IPR003789">
    <property type="entry name" value="Asn/Gln_tRNA_amidoTrase-B-like"/>
</dbReference>
<dbReference type="InterPro" id="IPR023168">
    <property type="entry name" value="GatB_Yqey_C_2"/>
</dbReference>
<comment type="function">
    <text evidence="8 11">Allows the formation of correctly charged Asn-tRNA(Asn) or Gln-tRNA(Gln) through the transamidation of misacylated Asp-tRNA(Asn) or Glu-tRNA(Gln) in organisms which lack either or both of asparaginyl-tRNA or glutaminyl-tRNA synthetases. The reaction takes place in the presence of glutamine and ATP through an activated phospho-Asp-tRNA(Asn) or phospho-Glu-tRNA(Gln).</text>
</comment>
<dbReference type="InterPro" id="IPR017958">
    <property type="entry name" value="Gln-tRNA_amidoTrfase_suB_CS"/>
</dbReference>
<comment type="subunit">
    <text evidence="2 11">Heterotrimer of A, B and C subunits.</text>
</comment>
<gene>
    <name evidence="11 13" type="primary">gatB</name>
    <name evidence="13" type="ORF">H9804_02055</name>
</gene>
<evidence type="ECO:0000256" key="9">
    <source>
        <dbReference type="ARBA" id="ARBA00047380"/>
    </source>
</evidence>
<evidence type="ECO:0000256" key="3">
    <source>
        <dbReference type="ARBA" id="ARBA00016923"/>
    </source>
</evidence>
<dbReference type="PANTHER" id="PTHR11659">
    <property type="entry name" value="GLUTAMYL-TRNA GLN AMIDOTRANSFERASE SUBUNIT B MITOCHONDRIAL AND PROKARYOTIC PET112-RELATED"/>
    <property type="match status" value="1"/>
</dbReference>
<dbReference type="GO" id="GO:0006412">
    <property type="term" value="P:translation"/>
    <property type="evidence" value="ECO:0007669"/>
    <property type="project" value="UniProtKB-UniRule"/>
</dbReference>
<proteinExistence type="inferred from homology"/>
<dbReference type="AlphaFoldDB" id="A0A9D2KB40"/>
<evidence type="ECO:0000256" key="4">
    <source>
        <dbReference type="ARBA" id="ARBA00022598"/>
    </source>
</evidence>
<dbReference type="PANTHER" id="PTHR11659:SF0">
    <property type="entry name" value="GLUTAMYL-TRNA(GLN) AMIDOTRANSFERASE SUBUNIT B, MITOCHONDRIAL"/>
    <property type="match status" value="1"/>
</dbReference>
<dbReference type="Proteomes" id="UP000824176">
    <property type="component" value="Unassembled WGS sequence"/>
</dbReference>
<dbReference type="InterPro" id="IPR042114">
    <property type="entry name" value="GatB_C_1"/>
</dbReference>
<comment type="catalytic activity">
    <reaction evidence="10 11">
        <text>L-glutamyl-tRNA(Gln) + L-glutamine + ATP + H2O = L-glutaminyl-tRNA(Gln) + L-glutamate + ADP + phosphate + H(+)</text>
        <dbReference type="Rhea" id="RHEA:17521"/>
        <dbReference type="Rhea" id="RHEA-COMP:9681"/>
        <dbReference type="Rhea" id="RHEA-COMP:9684"/>
        <dbReference type="ChEBI" id="CHEBI:15377"/>
        <dbReference type="ChEBI" id="CHEBI:15378"/>
        <dbReference type="ChEBI" id="CHEBI:29985"/>
        <dbReference type="ChEBI" id="CHEBI:30616"/>
        <dbReference type="ChEBI" id="CHEBI:43474"/>
        <dbReference type="ChEBI" id="CHEBI:58359"/>
        <dbReference type="ChEBI" id="CHEBI:78520"/>
        <dbReference type="ChEBI" id="CHEBI:78521"/>
        <dbReference type="ChEBI" id="CHEBI:456216"/>
    </reaction>
</comment>
<feature type="domain" description="Asn/Gln amidotransferase" evidence="12">
    <location>
        <begin position="338"/>
        <end position="487"/>
    </location>
</feature>
<reference evidence="13" key="2">
    <citation type="submission" date="2021-04" db="EMBL/GenBank/DDBJ databases">
        <authorList>
            <person name="Gilroy R."/>
        </authorList>
    </citation>
    <scope>NUCLEOTIDE SEQUENCE</scope>
    <source>
        <strain evidence="13">ChiW4-1371</strain>
    </source>
</reference>
<evidence type="ECO:0000256" key="7">
    <source>
        <dbReference type="ARBA" id="ARBA00022917"/>
    </source>
</evidence>
<dbReference type="InterPro" id="IPR014746">
    <property type="entry name" value="Gln_synth/guanido_kin_cat_dom"/>
</dbReference>
<dbReference type="EMBL" id="DXAQ01000032">
    <property type="protein sequence ID" value="HIZ88701.1"/>
    <property type="molecule type" value="Genomic_DNA"/>
</dbReference>
<dbReference type="SMART" id="SM00845">
    <property type="entry name" value="GatB_Yqey"/>
    <property type="match status" value="1"/>
</dbReference>
<dbReference type="HAMAP" id="MF_00121">
    <property type="entry name" value="GatB"/>
    <property type="match status" value="1"/>
</dbReference>
<sequence length="488" mass="54723">MSYIIKGRTCDWELVIGLEVHCQVISNAKLFSGASAASGGTPNDHVAFIDAGFPGMLPVVNKFCVEQAVKTGLGLNAQINKESVFARKNYFYADLPQGYQISQYDKPIVGNGYLDIELEDGSTKRVGIERLHLEQDAGKSIHDMLPGKSCIDLNRSGVALMEIVSKPDMSSPFEAGAYLTKLRSIVRYLETCDGNMNEGSMRCDANVSVRPVGSKELRTRCEIKNVNSIRYLMQAIEYEANRHVDAYENGEEIYQETRLFNANKKETRSMRGKENANDYRYFPDPDLAFPLIVTDELLEKVKKSMPEMPEEKTKRFISEYKLSEDEAKRLAAEKTVAEYFEEAMKEKGSDPKKTATLILVELAAIMSEKQIENIRDLKTTASRLGRITALVENGTIGLRIAKELLPMIEENNQEPESIIEEKGLKQVSDTKEIEKIIDKIIADNPKNVEEYKAGKDKLFGFFVGQVMKATQGKANPGVINNILKEKLK</sequence>
<dbReference type="GO" id="GO:0050567">
    <property type="term" value="F:glutaminyl-tRNA synthase (glutamine-hydrolyzing) activity"/>
    <property type="evidence" value="ECO:0007669"/>
    <property type="project" value="UniProtKB-UniRule"/>
</dbReference>
<dbReference type="NCBIfam" id="NF004012">
    <property type="entry name" value="PRK05477.1-2"/>
    <property type="match status" value="1"/>
</dbReference>
<keyword evidence="7 11" id="KW-0648">Protein biosynthesis</keyword>
<organism evidence="13 14">
    <name type="scientific">Candidatus Mucispirillum faecigallinarum</name>
    <dbReference type="NCBI Taxonomy" id="2838699"/>
    <lineage>
        <taxon>Bacteria</taxon>
        <taxon>Pseudomonadati</taxon>
        <taxon>Deferribacterota</taxon>
        <taxon>Deferribacteres</taxon>
        <taxon>Deferribacterales</taxon>
        <taxon>Mucispirillaceae</taxon>
        <taxon>Mucispirillum</taxon>
    </lineage>
</organism>
<dbReference type="GO" id="GO:0005524">
    <property type="term" value="F:ATP binding"/>
    <property type="evidence" value="ECO:0007669"/>
    <property type="project" value="UniProtKB-KW"/>
</dbReference>
<dbReference type="EC" id="6.3.5.-" evidence="11"/>
<keyword evidence="4 11" id="KW-0436">Ligase</keyword>
<reference evidence="13" key="1">
    <citation type="journal article" date="2021" name="PeerJ">
        <title>Extensive microbial diversity within the chicken gut microbiome revealed by metagenomics and culture.</title>
        <authorList>
            <person name="Gilroy R."/>
            <person name="Ravi A."/>
            <person name="Getino M."/>
            <person name="Pursley I."/>
            <person name="Horton D.L."/>
            <person name="Alikhan N.F."/>
            <person name="Baker D."/>
            <person name="Gharbi K."/>
            <person name="Hall N."/>
            <person name="Watson M."/>
            <person name="Adriaenssens E.M."/>
            <person name="Foster-Nyarko E."/>
            <person name="Jarju S."/>
            <person name="Secka A."/>
            <person name="Antonio M."/>
            <person name="Oren A."/>
            <person name="Chaudhuri R.R."/>
            <person name="La Ragione R."/>
            <person name="Hildebrand F."/>
            <person name="Pallen M.J."/>
        </authorList>
    </citation>
    <scope>NUCLEOTIDE SEQUENCE</scope>
    <source>
        <strain evidence="13">ChiW4-1371</strain>
    </source>
</reference>
<dbReference type="NCBIfam" id="NF004015">
    <property type="entry name" value="PRK05477.1-5"/>
    <property type="match status" value="1"/>
</dbReference>
<name>A0A9D2KB40_9BACT</name>
<dbReference type="InterPro" id="IPR017959">
    <property type="entry name" value="Asn/Gln-tRNA_amidoTrfase_suB/E"/>
</dbReference>
<evidence type="ECO:0000256" key="1">
    <source>
        <dbReference type="ARBA" id="ARBA00005306"/>
    </source>
</evidence>
<evidence type="ECO:0000256" key="6">
    <source>
        <dbReference type="ARBA" id="ARBA00022840"/>
    </source>
</evidence>
<dbReference type="GO" id="GO:0070681">
    <property type="term" value="P:glutaminyl-tRNAGln biosynthesis via transamidation"/>
    <property type="evidence" value="ECO:0007669"/>
    <property type="project" value="TreeGrafter"/>
</dbReference>
<accession>A0A9D2KB40</accession>
<comment type="caution">
    <text evidence="13">The sequence shown here is derived from an EMBL/GenBank/DDBJ whole genome shotgun (WGS) entry which is preliminary data.</text>
</comment>
<evidence type="ECO:0000313" key="13">
    <source>
        <dbReference type="EMBL" id="HIZ88701.1"/>
    </source>
</evidence>
<dbReference type="Pfam" id="PF02637">
    <property type="entry name" value="GatB_Yqey"/>
    <property type="match status" value="1"/>
</dbReference>
<dbReference type="InterPro" id="IPR018027">
    <property type="entry name" value="Asn/Gln_amidotransferase"/>
</dbReference>
<evidence type="ECO:0000256" key="2">
    <source>
        <dbReference type="ARBA" id="ARBA00011123"/>
    </source>
</evidence>
<keyword evidence="6 11" id="KW-0067">ATP-binding</keyword>
<dbReference type="Pfam" id="PF02934">
    <property type="entry name" value="GatB_N"/>
    <property type="match status" value="1"/>
</dbReference>
<dbReference type="SUPFAM" id="SSF55931">
    <property type="entry name" value="Glutamine synthetase/guanido kinase"/>
    <property type="match status" value="1"/>
</dbReference>
<evidence type="ECO:0000256" key="10">
    <source>
        <dbReference type="ARBA" id="ARBA00047913"/>
    </source>
</evidence>
<comment type="similarity">
    <text evidence="1 11">Belongs to the GatB/GatE family. GatB subfamily.</text>
</comment>
<dbReference type="PROSITE" id="PS01234">
    <property type="entry name" value="GATB"/>
    <property type="match status" value="1"/>
</dbReference>
<dbReference type="InterPro" id="IPR004413">
    <property type="entry name" value="GatB"/>
</dbReference>
<protein>
    <recommendedName>
        <fullName evidence="3 11">Aspartyl/glutamyl-tRNA(Asn/Gln) amidotransferase subunit B</fullName>
        <shortName evidence="11">Asp/Glu-ADT subunit B</shortName>
        <ecNumber evidence="11">6.3.5.-</ecNumber>
    </recommendedName>
</protein>
<dbReference type="NCBIfam" id="NF004014">
    <property type="entry name" value="PRK05477.1-4"/>
    <property type="match status" value="1"/>
</dbReference>
<evidence type="ECO:0000256" key="8">
    <source>
        <dbReference type="ARBA" id="ARBA00024799"/>
    </source>
</evidence>
<evidence type="ECO:0000256" key="11">
    <source>
        <dbReference type="HAMAP-Rule" id="MF_00121"/>
    </source>
</evidence>
<dbReference type="InterPro" id="IPR006075">
    <property type="entry name" value="Asn/Gln-tRNA_Trfase_suB/E_cat"/>
</dbReference>
<dbReference type="NCBIfam" id="TIGR00133">
    <property type="entry name" value="gatB"/>
    <property type="match status" value="1"/>
</dbReference>
<dbReference type="Gene3D" id="1.10.150.380">
    <property type="entry name" value="GatB domain, N-terminal subdomain"/>
    <property type="match status" value="1"/>
</dbReference>
<evidence type="ECO:0000313" key="14">
    <source>
        <dbReference type="Proteomes" id="UP000824176"/>
    </source>
</evidence>
<keyword evidence="5 11" id="KW-0547">Nucleotide-binding</keyword>
<dbReference type="FunFam" id="1.10.10.410:FF:000001">
    <property type="entry name" value="Aspartyl/glutamyl-tRNA(Asn/Gln) amidotransferase subunit B"/>
    <property type="match status" value="1"/>
</dbReference>
<evidence type="ECO:0000256" key="5">
    <source>
        <dbReference type="ARBA" id="ARBA00022741"/>
    </source>
</evidence>